<dbReference type="EMBL" id="JBHUJC010000052">
    <property type="protein sequence ID" value="MFD2277814.1"/>
    <property type="molecule type" value="Genomic_DNA"/>
</dbReference>
<feature type="non-terminal residue" evidence="2">
    <location>
        <position position="103"/>
    </location>
</feature>
<name>A0ABW5EBP6_9BACT</name>
<feature type="domain" description="HTH-like" evidence="1">
    <location>
        <begin position="46"/>
        <end position="98"/>
    </location>
</feature>
<sequence length="103" mass="12180">MAAKKTVVRTLVESGFAKVSEVCRAIGLQRSSFYWVSQRSPESIELEREVLRLSKDNPRYGYRRITALMRREGHKINSKRVQAIRRRHGLQVRKKQRKSRRVN</sequence>
<evidence type="ECO:0000313" key="3">
    <source>
        <dbReference type="Proteomes" id="UP001597297"/>
    </source>
</evidence>
<reference evidence="3" key="1">
    <citation type="journal article" date="2019" name="Int. J. Syst. Evol. Microbiol.">
        <title>The Global Catalogue of Microorganisms (GCM) 10K type strain sequencing project: providing services to taxonomists for standard genome sequencing and annotation.</title>
        <authorList>
            <consortium name="The Broad Institute Genomics Platform"/>
            <consortium name="The Broad Institute Genome Sequencing Center for Infectious Disease"/>
            <person name="Wu L."/>
            <person name="Ma J."/>
        </authorList>
    </citation>
    <scope>NUCLEOTIDE SEQUENCE [LARGE SCALE GENOMIC DNA]</scope>
    <source>
        <strain evidence="3">JCM 16545</strain>
    </source>
</reference>
<proteinExistence type="predicted"/>
<dbReference type="InterPro" id="IPR025948">
    <property type="entry name" value="HTH-like_dom"/>
</dbReference>
<evidence type="ECO:0000259" key="1">
    <source>
        <dbReference type="Pfam" id="PF13276"/>
    </source>
</evidence>
<dbReference type="PANTHER" id="PTHR47515:SF1">
    <property type="entry name" value="BLR2054 PROTEIN"/>
    <property type="match status" value="1"/>
</dbReference>
<dbReference type="Proteomes" id="UP001597297">
    <property type="component" value="Unassembled WGS sequence"/>
</dbReference>
<gene>
    <name evidence="2" type="ORF">ACFSQZ_15230</name>
</gene>
<organism evidence="2 3">
    <name type="scientific">Rubritalea spongiae</name>
    <dbReference type="NCBI Taxonomy" id="430797"/>
    <lineage>
        <taxon>Bacteria</taxon>
        <taxon>Pseudomonadati</taxon>
        <taxon>Verrucomicrobiota</taxon>
        <taxon>Verrucomicrobiia</taxon>
        <taxon>Verrucomicrobiales</taxon>
        <taxon>Rubritaleaceae</taxon>
        <taxon>Rubritalea</taxon>
    </lineage>
</organism>
<dbReference type="Pfam" id="PF13276">
    <property type="entry name" value="HTH_21"/>
    <property type="match status" value="1"/>
</dbReference>
<accession>A0ABW5EBP6</accession>
<dbReference type="RefSeq" id="WP_377137039.1">
    <property type="nucleotide sequence ID" value="NZ_JBHUJC010000052.1"/>
</dbReference>
<comment type="caution">
    <text evidence="2">The sequence shown here is derived from an EMBL/GenBank/DDBJ whole genome shotgun (WGS) entry which is preliminary data.</text>
</comment>
<protein>
    <submittedName>
        <fullName evidence="2">IS3 family transposase</fullName>
    </submittedName>
</protein>
<dbReference type="PANTHER" id="PTHR47515">
    <property type="entry name" value="LOW CALCIUM RESPONSE LOCUS PROTEIN T"/>
    <property type="match status" value="1"/>
</dbReference>
<keyword evidence="3" id="KW-1185">Reference proteome</keyword>
<evidence type="ECO:0000313" key="2">
    <source>
        <dbReference type="EMBL" id="MFD2277814.1"/>
    </source>
</evidence>